<keyword evidence="4 9" id="KW-1133">Transmembrane helix</keyword>
<evidence type="ECO:0000256" key="2">
    <source>
        <dbReference type="ARBA" id="ARBA00006840"/>
    </source>
</evidence>
<protein>
    <recommendedName>
        <fullName evidence="9">Tetraspanin</fullName>
    </recommendedName>
</protein>
<accession>A0AAJ7TXF9</accession>
<dbReference type="KEGG" id="pmrn:116950605"/>
<reference evidence="11" key="1">
    <citation type="submission" date="2025-08" db="UniProtKB">
        <authorList>
            <consortium name="RefSeq"/>
        </authorList>
    </citation>
    <scope>IDENTIFICATION</scope>
    <source>
        <tissue evidence="11">Sperm</tissue>
    </source>
</reference>
<dbReference type="Gene3D" id="1.10.1450.10">
    <property type="entry name" value="Tetraspanin"/>
    <property type="match status" value="1"/>
</dbReference>
<dbReference type="GeneID" id="116950605"/>
<dbReference type="InterPro" id="IPR000301">
    <property type="entry name" value="Tetraspanin_animals"/>
</dbReference>
<dbReference type="PRINTS" id="PR00259">
    <property type="entry name" value="TMFOUR"/>
</dbReference>
<dbReference type="PIRSF" id="PIRSF002419">
    <property type="entry name" value="Tetraspanin"/>
    <property type="match status" value="1"/>
</dbReference>
<comment type="function">
    <text evidence="7">Regulates the proliferation and migration of oligodendrocytes, a process essential for normal myelination and repair.</text>
</comment>
<keyword evidence="10" id="KW-1185">Reference proteome</keyword>
<feature type="transmembrane region" description="Helical" evidence="9">
    <location>
        <begin position="48"/>
        <end position="74"/>
    </location>
</feature>
<dbReference type="FunFam" id="1.10.1450.10:FF:000004">
    <property type="entry name" value="Tetraspanin"/>
    <property type="match status" value="1"/>
</dbReference>
<evidence type="ECO:0000256" key="9">
    <source>
        <dbReference type="RuleBase" id="RU361218"/>
    </source>
</evidence>
<gene>
    <name evidence="11" type="primary">LOC116950605</name>
</gene>
<dbReference type="Pfam" id="PF00335">
    <property type="entry name" value="Tetraspanin"/>
    <property type="match status" value="1"/>
</dbReference>
<comment type="subunit">
    <text evidence="8">Interacts with claudin-11/CLDN11 and integrins.</text>
</comment>
<sequence length="254" mass="28358">MATCGVVSSKTFLIFLNLVFWAGGGILCYIGAYVFITYDSYRHFLEDRYVLLAPLVVVAVGIFLFVVGIVGCCATVRESKCGLSTFFILLLMIFSLEVVAALLGYAYRGQVKDKVERTISQVFNEYNGTDSNTASRAIDYVQHQLKCCGVKNYLDWKDRPWFNHTGNNSVPISCCRSNVTHCDGNIKHPGDIYNEGCEAMVEKTVKDILNYVMRVALIYALVQLLGMLCACIVICHKRRDHPEYEPLVTGGTQA</sequence>
<evidence type="ECO:0000256" key="4">
    <source>
        <dbReference type="ARBA" id="ARBA00022989"/>
    </source>
</evidence>
<evidence type="ECO:0000256" key="1">
    <source>
        <dbReference type="ARBA" id="ARBA00004141"/>
    </source>
</evidence>
<feature type="transmembrane region" description="Helical" evidence="9">
    <location>
        <begin position="211"/>
        <end position="235"/>
    </location>
</feature>
<evidence type="ECO:0000313" key="10">
    <source>
        <dbReference type="Proteomes" id="UP001318040"/>
    </source>
</evidence>
<name>A0AAJ7TXF9_PETMA</name>
<dbReference type="Proteomes" id="UP001318040">
    <property type="component" value="Chromosome 40"/>
</dbReference>
<evidence type="ECO:0000256" key="6">
    <source>
        <dbReference type="ARBA" id="ARBA00023180"/>
    </source>
</evidence>
<dbReference type="CTD" id="10099"/>
<proteinExistence type="inferred from homology"/>
<dbReference type="AlphaFoldDB" id="A0AAJ7TXF9"/>
<dbReference type="PANTHER" id="PTHR19282">
    <property type="entry name" value="TETRASPANIN"/>
    <property type="match status" value="1"/>
</dbReference>
<evidence type="ECO:0000256" key="5">
    <source>
        <dbReference type="ARBA" id="ARBA00023136"/>
    </source>
</evidence>
<dbReference type="InterPro" id="IPR018499">
    <property type="entry name" value="Tetraspanin/Peripherin"/>
</dbReference>
<keyword evidence="3 9" id="KW-0812">Transmembrane</keyword>
<dbReference type="PANTHER" id="PTHR19282:SF48">
    <property type="entry name" value="TETRASPANIN-3"/>
    <property type="match status" value="1"/>
</dbReference>
<evidence type="ECO:0000256" key="7">
    <source>
        <dbReference type="ARBA" id="ARBA00055382"/>
    </source>
</evidence>
<comment type="similarity">
    <text evidence="2 9">Belongs to the tetraspanin (TM4SF) family.</text>
</comment>
<evidence type="ECO:0000313" key="11">
    <source>
        <dbReference type="RefSeq" id="XP_032824402.1"/>
    </source>
</evidence>
<feature type="transmembrane region" description="Helical" evidence="9">
    <location>
        <begin position="86"/>
        <end position="107"/>
    </location>
</feature>
<keyword evidence="5 9" id="KW-0472">Membrane</keyword>
<evidence type="ECO:0000256" key="3">
    <source>
        <dbReference type="ARBA" id="ARBA00022692"/>
    </source>
</evidence>
<comment type="subcellular location">
    <subcellularLocation>
        <location evidence="1 9">Membrane</location>
        <topology evidence="1 9">Multi-pass membrane protein</topology>
    </subcellularLocation>
</comment>
<evidence type="ECO:0000256" key="8">
    <source>
        <dbReference type="ARBA" id="ARBA00065266"/>
    </source>
</evidence>
<dbReference type="SUPFAM" id="SSF48652">
    <property type="entry name" value="Tetraspanin"/>
    <property type="match status" value="1"/>
</dbReference>
<dbReference type="InterPro" id="IPR018503">
    <property type="entry name" value="Tetraspanin_CS"/>
</dbReference>
<organism evidence="10 11">
    <name type="scientific">Petromyzon marinus</name>
    <name type="common">Sea lamprey</name>
    <dbReference type="NCBI Taxonomy" id="7757"/>
    <lineage>
        <taxon>Eukaryota</taxon>
        <taxon>Metazoa</taxon>
        <taxon>Chordata</taxon>
        <taxon>Craniata</taxon>
        <taxon>Vertebrata</taxon>
        <taxon>Cyclostomata</taxon>
        <taxon>Hyperoartia</taxon>
        <taxon>Petromyzontiformes</taxon>
        <taxon>Petromyzontidae</taxon>
        <taxon>Petromyzon</taxon>
    </lineage>
</organism>
<dbReference type="InterPro" id="IPR008952">
    <property type="entry name" value="Tetraspanin_EC2_sf"/>
</dbReference>
<feature type="transmembrane region" description="Helical" evidence="9">
    <location>
        <begin position="12"/>
        <end position="36"/>
    </location>
</feature>
<dbReference type="PROSITE" id="PS00421">
    <property type="entry name" value="TM4_1"/>
    <property type="match status" value="1"/>
</dbReference>
<dbReference type="RefSeq" id="XP_032824402.1">
    <property type="nucleotide sequence ID" value="XM_032968511.1"/>
</dbReference>
<keyword evidence="6" id="KW-0325">Glycoprotein</keyword>
<dbReference type="GO" id="GO:0005886">
    <property type="term" value="C:plasma membrane"/>
    <property type="evidence" value="ECO:0007669"/>
    <property type="project" value="TreeGrafter"/>
</dbReference>